<evidence type="ECO:0000313" key="3">
    <source>
        <dbReference type="Proteomes" id="UP001243989"/>
    </source>
</evidence>
<evidence type="ECO:0000313" key="2">
    <source>
        <dbReference type="EMBL" id="KAK1655507.1"/>
    </source>
</evidence>
<organism evidence="2 3">
    <name type="scientific">Colletotrichum phormii</name>
    <dbReference type="NCBI Taxonomy" id="359342"/>
    <lineage>
        <taxon>Eukaryota</taxon>
        <taxon>Fungi</taxon>
        <taxon>Dikarya</taxon>
        <taxon>Ascomycota</taxon>
        <taxon>Pezizomycotina</taxon>
        <taxon>Sordariomycetes</taxon>
        <taxon>Hypocreomycetidae</taxon>
        <taxon>Glomerellales</taxon>
        <taxon>Glomerellaceae</taxon>
        <taxon>Colletotrichum</taxon>
        <taxon>Colletotrichum acutatum species complex</taxon>
    </lineage>
</organism>
<name>A0AAJ0A5Q1_9PEZI</name>
<accession>A0AAJ0A5Q1</accession>
<dbReference type="Proteomes" id="UP001243989">
    <property type="component" value="Unassembled WGS sequence"/>
</dbReference>
<dbReference type="RefSeq" id="XP_060451551.1">
    <property type="nucleotide sequence ID" value="XM_060595948.1"/>
</dbReference>
<dbReference type="GeneID" id="85480810"/>
<reference evidence="2" key="1">
    <citation type="submission" date="2021-06" db="EMBL/GenBank/DDBJ databases">
        <title>Comparative genomics, transcriptomics and evolutionary studies reveal genomic signatures of adaptation to plant cell wall in hemibiotrophic fungi.</title>
        <authorList>
            <consortium name="DOE Joint Genome Institute"/>
            <person name="Baroncelli R."/>
            <person name="Diaz J.F."/>
            <person name="Benocci T."/>
            <person name="Peng M."/>
            <person name="Battaglia E."/>
            <person name="Haridas S."/>
            <person name="Andreopoulos W."/>
            <person name="Labutti K."/>
            <person name="Pangilinan J."/>
            <person name="Floch G.L."/>
            <person name="Makela M.R."/>
            <person name="Henrissat B."/>
            <person name="Grigoriev I.V."/>
            <person name="Crouch J.A."/>
            <person name="De Vries R.P."/>
            <person name="Sukno S.A."/>
            <person name="Thon M.R."/>
        </authorList>
    </citation>
    <scope>NUCLEOTIDE SEQUENCE</scope>
    <source>
        <strain evidence="2">CBS 102054</strain>
    </source>
</reference>
<feature type="chain" id="PRO_5042484564" description="Secreted protein" evidence="1">
    <location>
        <begin position="26"/>
        <end position="182"/>
    </location>
</feature>
<dbReference type="EMBL" id="JAHMHQ010000001">
    <property type="protein sequence ID" value="KAK1655507.1"/>
    <property type="molecule type" value="Genomic_DNA"/>
</dbReference>
<gene>
    <name evidence="2" type="ORF">BDP81DRAFT_5287</name>
</gene>
<keyword evidence="1" id="KW-0732">Signal</keyword>
<comment type="caution">
    <text evidence="2">The sequence shown here is derived from an EMBL/GenBank/DDBJ whole genome shotgun (WGS) entry which is preliminary data.</text>
</comment>
<protein>
    <recommendedName>
        <fullName evidence="4">Secreted protein</fullName>
    </recommendedName>
</protein>
<evidence type="ECO:0000256" key="1">
    <source>
        <dbReference type="SAM" id="SignalP"/>
    </source>
</evidence>
<keyword evidence="3" id="KW-1185">Reference proteome</keyword>
<dbReference type="AlphaFoldDB" id="A0AAJ0A5Q1"/>
<sequence length="182" mass="20348">MARYSLPLFASFIVTLCAVFQPSHTYQIGRWERDRETERQTEQKGVSHLIQTCSSTGTNCHPTLASSRVPANRTKMRKTKKRPETKKLNTLPAAQNDERKPCVPRHYQICHEGLGVRVPTVQDQTQTLKEDIEQTALSGFARTSSSVLEQHTPLPNLASSPFPSESFPVPLPACECNDDVGE</sequence>
<proteinExistence type="predicted"/>
<evidence type="ECO:0008006" key="4">
    <source>
        <dbReference type="Google" id="ProtNLM"/>
    </source>
</evidence>
<feature type="signal peptide" evidence="1">
    <location>
        <begin position="1"/>
        <end position="25"/>
    </location>
</feature>